<organism evidence="2 3">
    <name type="scientific">Austropuccinia psidii MF-1</name>
    <dbReference type="NCBI Taxonomy" id="1389203"/>
    <lineage>
        <taxon>Eukaryota</taxon>
        <taxon>Fungi</taxon>
        <taxon>Dikarya</taxon>
        <taxon>Basidiomycota</taxon>
        <taxon>Pucciniomycotina</taxon>
        <taxon>Pucciniomycetes</taxon>
        <taxon>Pucciniales</taxon>
        <taxon>Sphaerophragmiaceae</taxon>
        <taxon>Austropuccinia</taxon>
    </lineage>
</organism>
<proteinExistence type="predicted"/>
<dbReference type="EMBL" id="AVOT02006168">
    <property type="protein sequence ID" value="MBW0480925.1"/>
    <property type="molecule type" value="Genomic_DNA"/>
</dbReference>
<name>A0A9Q3GWA6_9BASI</name>
<evidence type="ECO:0000256" key="1">
    <source>
        <dbReference type="SAM" id="MobiDB-lite"/>
    </source>
</evidence>
<comment type="caution">
    <text evidence="2">The sequence shown here is derived from an EMBL/GenBank/DDBJ whole genome shotgun (WGS) entry which is preliminary data.</text>
</comment>
<accession>A0A9Q3GWA6</accession>
<protein>
    <submittedName>
        <fullName evidence="2">Uncharacterized protein</fullName>
    </submittedName>
</protein>
<dbReference type="Proteomes" id="UP000765509">
    <property type="component" value="Unassembled WGS sequence"/>
</dbReference>
<gene>
    <name evidence="2" type="ORF">O181_020640</name>
</gene>
<dbReference type="AlphaFoldDB" id="A0A9Q3GWA6"/>
<evidence type="ECO:0000313" key="2">
    <source>
        <dbReference type="EMBL" id="MBW0480925.1"/>
    </source>
</evidence>
<keyword evidence="3" id="KW-1185">Reference proteome</keyword>
<feature type="compositionally biased region" description="Polar residues" evidence="1">
    <location>
        <begin position="1"/>
        <end position="14"/>
    </location>
</feature>
<feature type="compositionally biased region" description="Low complexity" evidence="1">
    <location>
        <begin position="72"/>
        <end position="81"/>
    </location>
</feature>
<reference evidence="2" key="1">
    <citation type="submission" date="2021-03" db="EMBL/GenBank/DDBJ databases">
        <title>Draft genome sequence of rust myrtle Austropuccinia psidii MF-1, a brazilian biotype.</title>
        <authorList>
            <person name="Quecine M.C."/>
            <person name="Pachon D.M.R."/>
            <person name="Bonatelli M.L."/>
            <person name="Correr F.H."/>
            <person name="Franceschini L.M."/>
            <person name="Leite T.F."/>
            <person name="Margarido G.R.A."/>
            <person name="Almeida C.A."/>
            <person name="Ferrarezi J.A."/>
            <person name="Labate C.A."/>
        </authorList>
    </citation>
    <scope>NUCLEOTIDE SEQUENCE</scope>
    <source>
        <strain evidence="2">MF-1</strain>
    </source>
</reference>
<feature type="region of interest" description="Disordered" evidence="1">
    <location>
        <begin position="64"/>
        <end position="87"/>
    </location>
</feature>
<evidence type="ECO:0000313" key="3">
    <source>
        <dbReference type="Proteomes" id="UP000765509"/>
    </source>
</evidence>
<feature type="region of interest" description="Disordered" evidence="1">
    <location>
        <begin position="1"/>
        <end position="20"/>
    </location>
</feature>
<sequence length="87" mass="9929">MGSERQSIPCSQRPQPEHHKTILIDYKEHQSRMSKDELSLTGGLELQFEDLLSQFQLQQSCKPDPRFHYPTSPFSSSEPESAVLPVS</sequence>